<dbReference type="AlphaFoldDB" id="A0A2I4E6C6"/>
<dbReference type="InterPro" id="IPR049163">
    <property type="entry name" value="Pif1-like_2B_dom"/>
</dbReference>
<reference evidence="2" key="1">
    <citation type="submission" date="2025-08" db="UniProtKB">
        <authorList>
            <consortium name="RefSeq"/>
        </authorList>
    </citation>
    <scope>IDENTIFICATION</scope>
    <source>
        <tissue evidence="2">Leaves</tissue>
    </source>
</reference>
<dbReference type="Gramene" id="Jr09_04160_p1">
    <property type="protein sequence ID" value="cds.Jr09_04160_p1"/>
    <property type="gene ID" value="Jr09_04160"/>
</dbReference>
<evidence type="ECO:0000313" key="2">
    <source>
        <dbReference type="RefSeq" id="XP_018814964.1"/>
    </source>
</evidence>
<dbReference type="RefSeq" id="XP_018814964.1">
    <property type="nucleotide sequence ID" value="XM_018959419.1"/>
</dbReference>
<gene>
    <name evidence="2" type="primary">LOC108986710</name>
</gene>
<dbReference type="SUPFAM" id="SSF52540">
    <property type="entry name" value="P-loop containing nucleoside triphosphate hydrolases"/>
    <property type="match status" value="1"/>
</dbReference>
<organism evidence="1 2">
    <name type="scientific">Juglans regia</name>
    <name type="common">English walnut</name>
    <dbReference type="NCBI Taxonomy" id="51240"/>
    <lineage>
        <taxon>Eukaryota</taxon>
        <taxon>Viridiplantae</taxon>
        <taxon>Streptophyta</taxon>
        <taxon>Embryophyta</taxon>
        <taxon>Tracheophyta</taxon>
        <taxon>Spermatophyta</taxon>
        <taxon>Magnoliopsida</taxon>
        <taxon>eudicotyledons</taxon>
        <taxon>Gunneridae</taxon>
        <taxon>Pentapetalae</taxon>
        <taxon>rosids</taxon>
        <taxon>fabids</taxon>
        <taxon>Fagales</taxon>
        <taxon>Juglandaceae</taxon>
        <taxon>Juglans</taxon>
    </lineage>
</organism>
<keyword evidence="1" id="KW-1185">Reference proteome</keyword>
<dbReference type="PANTHER" id="PTHR10492">
    <property type="match status" value="1"/>
</dbReference>
<dbReference type="STRING" id="51240.A0A2I4E6C6"/>
<accession>A0A2I4E6C6</accession>
<dbReference type="FunFam" id="3.40.50.300:FF:002884">
    <property type="entry name" value="ATP-dependent DNA helicase"/>
    <property type="match status" value="1"/>
</dbReference>
<dbReference type="OrthoDB" id="1934841at2759"/>
<protein>
    <submittedName>
        <fullName evidence="2">ATP-dependent DNA helicase PIF1-like</fullName>
    </submittedName>
</protein>
<dbReference type="GeneID" id="108986710"/>
<name>A0A2I4E6C6_JUGRE</name>
<sequence length="261" mass="29946">MQARLDPKFSNYLLQLGNGISPITIDEETKIPDDMLIRYENDAGSLQKLINAVFHNIHDYLENLSEMLNRAILTPKTDEINARLKQMFPGELKQYYSFDEAIYAFEQDIMEDFLNTLTPNGVPSNELLLKKDFPITLFRNINLSEGLCNETRLIRRNFERNVIDAEIAVGHHNGKRVFIPIIIFLPKTDENNGFPFKRTQFPIRLSFAMRINKAHGQTLDFVGIYLPQPVFSHGQLYVALSRAKTASSVKIVIRSISVNRS</sequence>
<dbReference type="KEGG" id="jre:108986710"/>
<proteinExistence type="predicted"/>
<dbReference type="InterPro" id="IPR027417">
    <property type="entry name" value="P-loop_NTPase"/>
</dbReference>
<dbReference type="Pfam" id="PF21530">
    <property type="entry name" value="Pif1_2B_dom"/>
    <property type="match status" value="1"/>
</dbReference>
<dbReference type="CDD" id="cd18809">
    <property type="entry name" value="SF1_C_RecD"/>
    <property type="match status" value="1"/>
</dbReference>
<dbReference type="Proteomes" id="UP000235220">
    <property type="component" value="Chromosome 9"/>
</dbReference>
<dbReference type="PANTHER" id="PTHR10492:SF94">
    <property type="entry name" value="ATP-DEPENDENT DNA HELICASE"/>
    <property type="match status" value="1"/>
</dbReference>
<evidence type="ECO:0000313" key="1">
    <source>
        <dbReference type="Proteomes" id="UP000235220"/>
    </source>
</evidence>